<proteinExistence type="predicted"/>
<sequence>MFFEFCPPGPSDTEVGLRQREDLVVIPWKIVSSISREELGVRCQLIFVCPQKFCNMKLLLQLKATNSLVACYGLVDGGYCRPSPFRKPPSGYMLDDCYIHGLESAIRKDYRLAEVISWI</sequence>
<reference evidence="1 2" key="1">
    <citation type="submission" date="2019-07" db="EMBL/GenBank/DDBJ databases">
        <title>De Novo Assembly of kiwifruit Actinidia rufa.</title>
        <authorList>
            <person name="Sugita-Konishi S."/>
            <person name="Sato K."/>
            <person name="Mori E."/>
            <person name="Abe Y."/>
            <person name="Kisaki G."/>
            <person name="Hamano K."/>
            <person name="Suezawa K."/>
            <person name="Otani M."/>
            <person name="Fukuda T."/>
            <person name="Manabe T."/>
            <person name="Gomi K."/>
            <person name="Tabuchi M."/>
            <person name="Akimitsu K."/>
            <person name="Kataoka I."/>
        </authorList>
    </citation>
    <scope>NUCLEOTIDE SEQUENCE [LARGE SCALE GENOMIC DNA]</scope>
    <source>
        <strain evidence="2">cv. Fuchu</strain>
    </source>
</reference>
<accession>A0A7J0FZU8</accession>
<dbReference type="AlphaFoldDB" id="A0A7J0FZU8"/>
<evidence type="ECO:0000313" key="1">
    <source>
        <dbReference type="EMBL" id="GFZ03448.1"/>
    </source>
</evidence>
<dbReference type="Proteomes" id="UP000585474">
    <property type="component" value="Unassembled WGS sequence"/>
</dbReference>
<organism evidence="1 2">
    <name type="scientific">Actinidia rufa</name>
    <dbReference type="NCBI Taxonomy" id="165716"/>
    <lineage>
        <taxon>Eukaryota</taxon>
        <taxon>Viridiplantae</taxon>
        <taxon>Streptophyta</taxon>
        <taxon>Embryophyta</taxon>
        <taxon>Tracheophyta</taxon>
        <taxon>Spermatophyta</taxon>
        <taxon>Magnoliopsida</taxon>
        <taxon>eudicotyledons</taxon>
        <taxon>Gunneridae</taxon>
        <taxon>Pentapetalae</taxon>
        <taxon>asterids</taxon>
        <taxon>Ericales</taxon>
        <taxon>Actinidiaceae</taxon>
        <taxon>Actinidia</taxon>
    </lineage>
</organism>
<name>A0A7J0FZU8_9ERIC</name>
<comment type="caution">
    <text evidence="1">The sequence shown here is derived from an EMBL/GenBank/DDBJ whole genome shotgun (WGS) entry which is preliminary data.</text>
</comment>
<protein>
    <submittedName>
        <fullName evidence="1">Uncharacterized protein</fullName>
    </submittedName>
</protein>
<keyword evidence="2" id="KW-1185">Reference proteome</keyword>
<evidence type="ECO:0000313" key="2">
    <source>
        <dbReference type="Proteomes" id="UP000585474"/>
    </source>
</evidence>
<dbReference type="EMBL" id="BJWL01000016">
    <property type="protein sequence ID" value="GFZ03448.1"/>
    <property type="molecule type" value="Genomic_DNA"/>
</dbReference>
<gene>
    <name evidence="1" type="ORF">Acr_16g0000720</name>
</gene>